<accession>A0A3D8J3U5</accession>
<dbReference type="Pfam" id="PF16522">
    <property type="entry name" value="FliS_cochap"/>
    <property type="match status" value="1"/>
</dbReference>
<reference evidence="1 2" key="1">
    <citation type="submission" date="2018-04" db="EMBL/GenBank/DDBJ databases">
        <title>Novel Campyloabacter and Helicobacter Species and Strains.</title>
        <authorList>
            <person name="Mannion A.J."/>
            <person name="Shen Z."/>
            <person name="Fox J.G."/>
        </authorList>
    </citation>
    <scope>NUCLEOTIDE SEQUENCE [LARGE SCALE GENOMIC DNA]</scope>
    <source>
        <strain evidence="1 2">MIT 04-9362</strain>
    </source>
</reference>
<name>A0A3D8J3U5_9HELI</name>
<dbReference type="Gene3D" id="3.30.1120.180">
    <property type="entry name" value="Flagellar FLiS export co-chaperone, HP1076"/>
    <property type="match status" value="1"/>
</dbReference>
<sequence length="181" mass="20548">MLDQKVLETLKKHLRDIDGAEFDIKEARQSKVKTLKFGEDIKSANEFIGALQTLDIALKKIILEAKKADVRSNIQLDCIIFNIQGLIENCNFMGVGLFDATMSTEFGDTEVQLEVISPMSFVLQNDFDSVIQYLEDKREEIKQKLAFISQKISGDLSTQDTCANEYNLSSSFDPKDFLKMF</sequence>
<gene>
    <name evidence="1" type="ORF">CQA57_07405</name>
</gene>
<protein>
    <submittedName>
        <fullName evidence="1">Uncharacterized protein</fullName>
    </submittedName>
</protein>
<dbReference type="AlphaFoldDB" id="A0A3D8J3U5"/>
<dbReference type="InterPro" id="IPR032411">
    <property type="entry name" value="FliS_cochap"/>
</dbReference>
<dbReference type="OrthoDB" id="5321935at2"/>
<dbReference type="Proteomes" id="UP000256695">
    <property type="component" value="Unassembled WGS sequence"/>
</dbReference>
<proteinExistence type="predicted"/>
<evidence type="ECO:0000313" key="1">
    <source>
        <dbReference type="EMBL" id="RDU71910.1"/>
    </source>
</evidence>
<dbReference type="EMBL" id="NXLX01000024">
    <property type="protein sequence ID" value="RDU71910.1"/>
    <property type="molecule type" value="Genomic_DNA"/>
</dbReference>
<dbReference type="InterPro" id="IPR038315">
    <property type="entry name" value="FliS_cochap_sf"/>
</dbReference>
<evidence type="ECO:0000313" key="2">
    <source>
        <dbReference type="Proteomes" id="UP000256695"/>
    </source>
</evidence>
<comment type="caution">
    <text evidence="1">The sequence shown here is derived from an EMBL/GenBank/DDBJ whole genome shotgun (WGS) entry which is preliminary data.</text>
</comment>
<dbReference type="RefSeq" id="WP_115579604.1">
    <property type="nucleotide sequence ID" value="NZ_NXLX01000024.1"/>
</dbReference>
<organism evidence="1 2">
    <name type="scientific">Helicobacter anseris</name>
    <dbReference type="NCBI Taxonomy" id="375926"/>
    <lineage>
        <taxon>Bacteria</taxon>
        <taxon>Pseudomonadati</taxon>
        <taxon>Campylobacterota</taxon>
        <taxon>Epsilonproteobacteria</taxon>
        <taxon>Campylobacterales</taxon>
        <taxon>Helicobacteraceae</taxon>
        <taxon>Helicobacter</taxon>
    </lineage>
</organism>
<keyword evidence="2" id="KW-1185">Reference proteome</keyword>